<dbReference type="EMBL" id="JBHSQL010000005">
    <property type="protein sequence ID" value="MFC6149251.1"/>
    <property type="molecule type" value="Genomic_DNA"/>
</dbReference>
<dbReference type="InterPro" id="IPR002104">
    <property type="entry name" value="Integrase_catalytic"/>
</dbReference>
<comment type="caution">
    <text evidence="4">The sequence shown here is derived from an EMBL/GenBank/DDBJ whole genome shotgun (WGS) entry which is preliminary data.</text>
</comment>
<sequence length="332" mass="37488">MKRVLKGFEGTEALEVDRAMLDVMRSQAGTDNMVKANTSALKGMLRWGHQARYFTPVQSELLVRGGSYPAPATAASTRRPRRNTRARNAGESAEYISPEDAPSGAKVIDLARELDAFYPTWGQLAVESAANLGFRWGEEFQLVPSDVHLRGCREQEEAHVHVDWQVNSGAKAGSRRSRLTLPKGNKRRIVTVTDISFTGFELERALAARVDAALREQEEGSNPDALLFPSATGKMLWHTTFTRHLHAAMRAADWPYTEWVDDRDGKTKTVYHLTWHSMRHRYARICIDDFDYTAGELMVAGGWENELTVKNRYYRSSDENRRSAAAKSRRRG</sequence>
<dbReference type="RefSeq" id="WP_163695395.1">
    <property type="nucleotide sequence ID" value="NZ_JBHSQL010000005.1"/>
</dbReference>
<feature type="region of interest" description="Disordered" evidence="2">
    <location>
        <begin position="68"/>
        <end position="98"/>
    </location>
</feature>
<dbReference type="InterPro" id="IPR011010">
    <property type="entry name" value="DNA_brk_join_enz"/>
</dbReference>
<evidence type="ECO:0000259" key="3">
    <source>
        <dbReference type="PROSITE" id="PS51898"/>
    </source>
</evidence>
<name>A0ABW1QL96_9ACTN</name>
<feature type="domain" description="Tyr recombinase" evidence="3">
    <location>
        <begin position="91"/>
        <end position="326"/>
    </location>
</feature>
<dbReference type="InterPro" id="IPR013762">
    <property type="entry name" value="Integrase-like_cat_sf"/>
</dbReference>
<dbReference type="PROSITE" id="PS51898">
    <property type="entry name" value="TYR_RECOMBINASE"/>
    <property type="match status" value="1"/>
</dbReference>
<keyword evidence="1" id="KW-0233">DNA recombination</keyword>
<reference evidence="5" key="1">
    <citation type="journal article" date="2019" name="Int. J. Syst. Evol. Microbiol.">
        <title>The Global Catalogue of Microorganisms (GCM) 10K type strain sequencing project: providing services to taxonomists for standard genome sequencing and annotation.</title>
        <authorList>
            <consortium name="The Broad Institute Genomics Platform"/>
            <consortium name="The Broad Institute Genome Sequencing Center for Infectious Disease"/>
            <person name="Wu L."/>
            <person name="Ma J."/>
        </authorList>
    </citation>
    <scope>NUCLEOTIDE SEQUENCE [LARGE SCALE GENOMIC DNA]</scope>
    <source>
        <strain evidence="5">CGMCC 4.7198</strain>
    </source>
</reference>
<evidence type="ECO:0000256" key="1">
    <source>
        <dbReference type="ARBA" id="ARBA00023172"/>
    </source>
</evidence>
<evidence type="ECO:0000313" key="4">
    <source>
        <dbReference type="EMBL" id="MFC6149251.1"/>
    </source>
</evidence>
<dbReference type="SUPFAM" id="SSF56349">
    <property type="entry name" value="DNA breaking-rejoining enzymes"/>
    <property type="match status" value="1"/>
</dbReference>
<dbReference type="Gene3D" id="1.10.443.10">
    <property type="entry name" value="Intergrase catalytic core"/>
    <property type="match status" value="1"/>
</dbReference>
<accession>A0ABW1QL96</accession>
<evidence type="ECO:0000313" key="5">
    <source>
        <dbReference type="Proteomes" id="UP001596097"/>
    </source>
</evidence>
<evidence type="ECO:0000256" key="2">
    <source>
        <dbReference type="SAM" id="MobiDB-lite"/>
    </source>
</evidence>
<proteinExistence type="predicted"/>
<keyword evidence="5" id="KW-1185">Reference proteome</keyword>
<protein>
    <recommendedName>
        <fullName evidence="3">Tyr recombinase domain-containing protein</fullName>
    </recommendedName>
</protein>
<gene>
    <name evidence="4" type="ORF">ACFPYK_07565</name>
</gene>
<dbReference type="Proteomes" id="UP001596097">
    <property type="component" value="Unassembled WGS sequence"/>
</dbReference>
<organism evidence="4 5">
    <name type="scientific">Mumia xiangluensis</name>
    <dbReference type="NCBI Taxonomy" id="1678900"/>
    <lineage>
        <taxon>Bacteria</taxon>
        <taxon>Bacillati</taxon>
        <taxon>Actinomycetota</taxon>
        <taxon>Actinomycetes</taxon>
        <taxon>Propionibacteriales</taxon>
        <taxon>Nocardioidaceae</taxon>
        <taxon>Mumia</taxon>
    </lineage>
</organism>